<dbReference type="EMBL" id="LJBN01000002">
    <property type="protein sequence ID" value="OOQ91393.1"/>
    <property type="molecule type" value="Genomic_DNA"/>
</dbReference>
<name>A0A1S9S0U4_PENBI</name>
<comment type="caution">
    <text evidence="1">The sequence shown here is derived from an EMBL/GenBank/DDBJ whole genome shotgun (WGS) entry which is preliminary data.</text>
</comment>
<protein>
    <submittedName>
        <fullName evidence="1">Uncharacterized protein</fullName>
    </submittedName>
</protein>
<gene>
    <name evidence="1" type="ORF">PEBR_00500</name>
</gene>
<evidence type="ECO:0000313" key="2">
    <source>
        <dbReference type="Proteomes" id="UP000190744"/>
    </source>
</evidence>
<organism evidence="1 2">
    <name type="scientific">Penicillium brasilianum</name>
    <dbReference type="NCBI Taxonomy" id="104259"/>
    <lineage>
        <taxon>Eukaryota</taxon>
        <taxon>Fungi</taxon>
        <taxon>Dikarya</taxon>
        <taxon>Ascomycota</taxon>
        <taxon>Pezizomycotina</taxon>
        <taxon>Eurotiomycetes</taxon>
        <taxon>Eurotiomycetidae</taxon>
        <taxon>Eurotiales</taxon>
        <taxon>Aspergillaceae</taxon>
        <taxon>Penicillium</taxon>
    </lineage>
</organism>
<proteinExistence type="predicted"/>
<evidence type="ECO:0000313" key="1">
    <source>
        <dbReference type="EMBL" id="OOQ91393.1"/>
    </source>
</evidence>
<dbReference type="AlphaFoldDB" id="A0A1S9S0U4"/>
<accession>A0A1S9S0U4</accession>
<dbReference type="Proteomes" id="UP000190744">
    <property type="component" value="Unassembled WGS sequence"/>
</dbReference>
<sequence>MAAQSPERHPPIDSKQLGETTPLSFSRVFLSANSLDIKVLRSIANHSASREQVTEIIWDDARFVAAPASWEDYEPYIDRSSLQITDERCPKSFLQECKDNIRSMKQRKARDVDRPDHIARQQQMDAQMPLKDCWKYYLQVLNDQQAVIESREDGKAFFYGLRRFPRLRRVTVTPAAHGHIFNPLYQTPTIRAFPYGLNYPIPRGWHISPIEGIAVDPLVWSEAKEEYKELWRGARIALRVLSTIENHNVSELCFD</sequence>
<reference evidence="2" key="1">
    <citation type="submission" date="2015-09" db="EMBL/GenBank/DDBJ databases">
        <authorList>
            <person name="Fill T.P."/>
            <person name="Baretta J.F."/>
            <person name="de Almeida L.G."/>
            <person name="Rocha M."/>
            <person name="de Souza D.H."/>
            <person name="Malavazi I."/>
            <person name="Cerdeira L.T."/>
            <person name="Hong H."/>
            <person name="Samborskyy M."/>
            <person name="de Vasconcelos A.T."/>
            <person name="Leadlay P."/>
            <person name="Rodrigues-Filho E."/>
        </authorList>
    </citation>
    <scope>NUCLEOTIDE SEQUENCE [LARGE SCALE GENOMIC DNA]</scope>
    <source>
        <strain evidence="2">LaBioMMi 136</strain>
    </source>
</reference>